<accession>X0REM6</accession>
<name>X0REM6_9ZZZZ</name>
<gene>
    <name evidence="1" type="ORF">S01H1_14509</name>
</gene>
<protein>
    <submittedName>
        <fullName evidence="1">Uncharacterized protein</fullName>
    </submittedName>
</protein>
<reference evidence="1" key="1">
    <citation type="journal article" date="2014" name="Front. Microbiol.">
        <title>High frequency of phylogenetically diverse reductive dehalogenase-homologous genes in deep subseafloor sedimentary metagenomes.</title>
        <authorList>
            <person name="Kawai M."/>
            <person name="Futagami T."/>
            <person name="Toyoda A."/>
            <person name="Takaki Y."/>
            <person name="Nishi S."/>
            <person name="Hori S."/>
            <person name="Arai W."/>
            <person name="Tsubouchi T."/>
            <person name="Morono Y."/>
            <person name="Uchiyama I."/>
            <person name="Ito T."/>
            <person name="Fujiyama A."/>
            <person name="Inagaki F."/>
            <person name="Takami H."/>
        </authorList>
    </citation>
    <scope>NUCLEOTIDE SEQUENCE</scope>
    <source>
        <strain evidence="1">Expedition CK06-06</strain>
    </source>
</reference>
<feature type="non-terminal residue" evidence="1">
    <location>
        <position position="1"/>
    </location>
</feature>
<dbReference type="EMBL" id="BARS01007550">
    <property type="protein sequence ID" value="GAF67384.1"/>
    <property type="molecule type" value="Genomic_DNA"/>
</dbReference>
<evidence type="ECO:0000313" key="1">
    <source>
        <dbReference type="EMBL" id="GAF67384.1"/>
    </source>
</evidence>
<comment type="caution">
    <text evidence="1">The sequence shown here is derived from an EMBL/GenBank/DDBJ whole genome shotgun (WGS) entry which is preliminary data.</text>
</comment>
<sequence length="33" mass="4190">SWREEDKSLFIYKDEDVDKKRIVKFIDRWTKKS</sequence>
<dbReference type="AlphaFoldDB" id="X0REM6"/>
<organism evidence="1">
    <name type="scientific">marine sediment metagenome</name>
    <dbReference type="NCBI Taxonomy" id="412755"/>
    <lineage>
        <taxon>unclassified sequences</taxon>
        <taxon>metagenomes</taxon>
        <taxon>ecological metagenomes</taxon>
    </lineage>
</organism>
<proteinExistence type="predicted"/>